<comment type="caution">
    <text evidence="6">The sequence shown here is derived from an EMBL/GenBank/DDBJ whole genome shotgun (WGS) entry which is preliminary data.</text>
</comment>
<keyword evidence="7" id="KW-1185">Reference proteome</keyword>
<evidence type="ECO:0000313" key="6">
    <source>
        <dbReference type="EMBL" id="KAK7466366.1"/>
    </source>
</evidence>
<feature type="compositionally biased region" description="Low complexity" evidence="4">
    <location>
        <begin position="259"/>
        <end position="271"/>
    </location>
</feature>
<dbReference type="InterPro" id="IPR051356">
    <property type="entry name" value="SOX/SOX-like_TF"/>
</dbReference>
<reference evidence="6 7" key="1">
    <citation type="submission" date="2024-01" db="EMBL/GenBank/DDBJ databases">
        <title>A draft genome for the cacao thread blight pathogen Marasmiellus scandens.</title>
        <authorList>
            <person name="Baruah I.K."/>
            <person name="Leung J."/>
            <person name="Bukari Y."/>
            <person name="Amoako-Attah I."/>
            <person name="Meinhardt L.W."/>
            <person name="Bailey B.A."/>
            <person name="Cohen S.P."/>
        </authorList>
    </citation>
    <scope>NUCLEOTIDE SEQUENCE [LARGE SCALE GENOMIC DNA]</scope>
    <source>
        <strain evidence="6 7">GH-19</strain>
    </source>
</reference>
<evidence type="ECO:0000256" key="1">
    <source>
        <dbReference type="ARBA" id="ARBA00023125"/>
    </source>
</evidence>
<protein>
    <recommendedName>
        <fullName evidence="5">HMG box domain-containing protein</fullName>
    </recommendedName>
</protein>
<dbReference type="Pfam" id="PF00505">
    <property type="entry name" value="HMG_box"/>
    <property type="match status" value="1"/>
</dbReference>
<dbReference type="Proteomes" id="UP001498398">
    <property type="component" value="Unassembled WGS sequence"/>
</dbReference>
<evidence type="ECO:0000256" key="3">
    <source>
        <dbReference type="PROSITE-ProRule" id="PRU00267"/>
    </source>
</evidence>
<evidence type="ECO:0000313" key="7">
    <source>
        <dbReference type="Proteomes" id="UP001498398"/>
    </source>
</evidence>
<feature type="compositionally biased region" description="Low complexity" evidence="4">
    <location>
        <begin position="527"/>
        <end position="536"/>
    </location>
</feature>
<feature type="compositionally biased region" description="Low complexity" evidence="4">
    <location>
        <begin position="233"/>
        <end position="245"/>
    </location>
</feature>
<keyword evidence="1 3" id="KW-0238">DNA-binding</keyword>
<feature type="domain" description="HMG box" evidence="5">
    <location>
        <begin position="65"/>
        <end position="134"/>
    </location>
</feature>
<evidence type="ECO:0000256" key="4">
    <source>
        <dbReference type="SAM" id="MobiDB-lite"/>
    </source>
</evidence>
<dbReference type="SUPFAM" id="SSF47095">
    <property type="entry name" value="HMG-box"/>
    <property type="match status" value="1"/>
</dbReference>
<evidence type="ECO:0000256" key="2">
    <source>
        <dbReference type="ARBA" id="ARBA00023242"/>
    </source>
</evidence>
<feature type="compositionally biased region" description="Low complexity" evidence="4">
    <location>
        <begin position="290"/>
        <end position="301"/>
    </location>
</feature>
<feature type="compositionally biased region" description="Polar residues" evidence="4">
    <location>
        <begin position="272"/>
        <end position="289"/>
    </location>
</feature>
<feature type="compositionally biased region" description="Basic and acidic residues" evidence="4">
    <location>
        <begin position="222"/>
        <end position="231"/>
    </location>
</feature>
<feature type="compositionally biased region" description="Polar residues" evidence="4">
    <location>
        <begin position="484"/>
        <end position="500"/>
    </location>
</feature>
<sequence length="653" mass="71623">MEDASKYNFASQPVEADLKVDQPLSNDLIQSIEQDTTPILFEFVNPGSSSSSKSSRRSRSAIDKPSRPMNAFLCYRQEMYKNPDGVRRIEKDNRHISIIVGANWKNMSSEQKAKYFRMAEEAKLEHKRKYPDYHFAPVPRARPAVKRNVKRASKAHLDRSEKIAQFIRDGLEGAALDAAVRKLDETEPIIEEDEVRKSKGKGKSKAASENRKRQRSSAHTAEPSRRVRSRTESPTSDSSEAGSSSDVFRSPLLPPGVFSLDSSTSSLSPLSNAGSVDVQTEEQVSPPIQTSEPSTSMPSPSNNDGYAFNYYHDVPAASQYQFQPPQYPPHATTSVHDESHVQPQPFTQSEQHTYASFSHQYPAYNQMDTQHWSSSGPVSQNMYNAPVHTQATVGPANHSHLRPQIRIEPPNQHGMHSQLQQQMHFAAQQTQNPSPLFTSRLTALRQSPSRAPMHFPSSMSAPQMSSSIPTNQAQIKSGGYEITPTPQQNQMHSGQNNLPASFTPVHPTSAPPVPNMHMMQPRPAPSPAHSFSSPESGHGPRRHLNLPRSDSGSPELGSPLNLSQNGAEGNVSTVGSGHNTNFVSSPSHLLNNAVGHVSSENIDSVDFSNVLGLLRTAGFGDAPPDHALYEAMTGFPPTSGLVCANNHLSVFNT</sequence>
<feature type="DNA-binding region" description="HMG box" evidence="3">
    <location>
        <begin position="65"/>
        <end position="134"/>
    </location>
</feature>
<feature type="compositionally biased region" description="Polar residues" evidence="4">
    <location>
        <begin position="560"/>
        <end position="577"/>
    </location>
</feature>
<dbReference type="EMBL" id="JBANRG010000005">
    <property type="protein sequence ID" value="KAK7466366.1"/>
    <property type="molecule type" value="Genomic_DNA"/>
</dbReference>
<name>A0ABR1JVD0_9AGAR</name>
<dbReference type="Gene3D" id="1.10.30.10">
    <property type="entry name" value="High mobility group box domain"/>
    <property type="match status" value="1"/>
</dbReference>
<feature type="compositionally biased region" description="Low complexity" evidence="4">
    <location>
        <begin position="456"/>
        <end position="467"/>
    </location>
</feature>
<feature type="region of interest" description="Disordered" evidence="4">
    <location>
        <begin position="447"/>
        <end position="577"/>
    </location>
</feature>
<proteinExistence type="predicted"/>
<dbReference type="InterPro" id="IPR036910">
    <property type="entry name" value="HMG_box_dom_sf"/>
</dbReference>
<dbReference type="PROSITE" id="PS50118">
    <property type="entry name" value="HMG_BOX_2"/>
    <property type="match status" value="1"/>
</dbReference>
<gene>
    <name evidence="6" type="ORF">VKT23_005093</name>
</gene>
<dbReference type="PANTHER" id="PTHR45789">
    <property type="entry name" value="FI18025P1"/>
    <property type="match status" value="1"/>
</dbReference>
<accession>A0ABR1JVD0</accession>
<dbReference type="CDD" id="cd01389">
    <property type="entry name" value="HMG-box_ROX1-like"/>
    <property type="match status" value="1"/>
</dbReference>
<organism evidence="6 7">
    <name type="scientific">Marasmiellus scandens</name>
    <dbReference type="NCBI Taxonomy" id="2682957"/>
    <lineage>
        <taxon>Eukaryota</taxon>
        <taxon>Fungi</taxon>
        <taxon>Dikarya</taxon>
        <taxon>Basidiomycota</taxon>
        <taxon>Agaricomycotina</taxon>
        <taxon>Agaricomycetes</taxon>
        <taxon>Agaricomycetidae</taxon>
        <taxon>Agaricales</taxon>
        <taxon>Marasmiineae</taxon>
        <taxon>Omphalotaceae</taxon>
        <taxon>Marasmiellus</taxon>
    </lineage>
</organism>
<keyword evidence="2 3" id="KW-0539">Nucleus</keyword>
<evidence type="ECO:0000259" key="5">
    <source>
        <dbReference type="PROSITE" id="PS50118"/>
    </source>
</evidence>
<dbReference type="SMART" id="SM00398">
    <property type="entry name" value="HMG"/>
    <property type="match status" value="1"/>
</dbReference>
<dbReference type="InterPro" id="IPR009071">
    <property type="entry name" value="HMG_box_dom"/>
</dbReference>
<feature type="region of interest" description="Disordered" evidence="4">
    <location>
        <begin position="191"/>
        <end position="349"/>
    </location>
</feature>
<feature type="region of interest" description="Disordered" evidence="4">
    <location>
        <begin position="43"/>
        <end position="64"/>
    </location>
</feature>
<dbReference type="PANTHER" id="PTHR45789:SF2">
    <property type="entry name" value="FI18025P1"/>
    <property type="match status" value="1"/>
</dbReference>